<reference evidence="1 2" key="1">
    <citation type="submission" date="2013-11" db="EMBL/GenBank/DDBJ databases">
        <title>Opisthorchis viverrini - life in the bile duct.</title>
        <authorList>
            <person name="Young N.D."/>
            <person name="Nagarajan N."/>
            <person name="Lin S.J."/>
            <person name="Korhonen P.K."/>
            <person name="Jex A.R."/>
            <person name="Hall R.S."/>
            <person name="Safavi-Hemami H."/>
            <person name="Kaewkong W."/>
            <person name="Bertrand D."/>
            <person name="Gao S."/>
            <person name="Seet Q."/>
            <person name="Wongkham S."/>
            <person name="Teh B.T."/>
            <person name="Wongkham C."/>
            <person name="Intapan P.M."/>
            <person name="Maleewong W."/>
            <person name="Yang X."/>
            <person name="Hu M."/>
            <person name="Wang Z."/>
            <person name="Hofmann A."/>
            <person name="Sternberg P.W."/>
            <person name="Tan P."/>
            <person name="Wang J."/>
            <person name="Gasser R.B."/>
        </authorList>
    </citation>
    <scope>NUCLEOTIDE SEQUENCE [LARGE SCALE GENOMIC DNA]</scope>
</reference>
<accession>A0A074ZJ03</accession>
<dbReference type="Proteomes" id="UP000054324">
    <property type="component" value="Unassembled WGS sequence"/>
</dbReference>
<name>A0A074ZJ03_OPIVI</name>
<sequence>MKKSAVLFFSASRNPISDSLGSTQHKPVVLSQRALIQQHSGLKLPLGGRPPFGNGGRTVFLDSQILTHSVPWVNKFHLDIVDCGTHTVPCNIRDIKEDQRLAVTGSESVVDVVRDCSCAGLGRILCERTKIIHVGTLMWGKNFAFKNSTSEYEDTGQIIRLIQQYLPTDTSFQNIANSVKQYGSMLANEGRRFDAAKKNELRSIHMHPHCLANVAESIKSDQMTHR</sequence>
<protein>
    <submittedName>
        <fullName evidence="1">Uncharacterized protein</fullName>
    </submittedName>
</protein>
<gene>
    <name evidence="1" type="ORF">T265_06845</name>
</gene>
<dbReference type="GeneID" id="20321024"/>
<dbReference type="KEGG" id="ovi:T265_06845"/>
<keyword evidence="2" id="KW-1185">Reference proteome</keyword>
<dbReference type="AlphaFoldDB" id="A0A074ZJ03"/>
<dbReference type="CTD" id="20321024"/>
<dbReference type="EMBL" id="KL596767">
    <property type="protein sequence ID" value="KER25742.1"/>
    <property type="molecule type" value="Genomic_DNA"/>
</dbReference>
<dbReference type="RefSeq" id="XP_009170491.1">
    <property type="nucleotide sequence ID" value="XM_009172227.1"/>
</dbReference>
<evidence type="ECO:0000313" key="2">
    <source>
        <dbReference type="Proteomes" id="UP000054324"/>
    </source>
</evidence>
<proteinExistence type="predicted"/>
<evidence type="ECO:0000313" key="1">
    <source>
        <dbReference type="EMBL" id="KER25742.1"/>
    </source>
</evidence>
<organism evidence="1 2">
    <name type="scientific">Opisthorchis viverrini</name>
    <name type="common">Southeast Asian liver fluke</name>
    <dbReference type="NCBI Taxonomy" id="6198"/>
    <lineage>
        <taxon>Eukaryota</taxon>
        <taxon>Metazoa</taxon>
        <taxon>Spiralia</taxon>
        <taxon>Lophotrochozoa</taxon>
        <taxon>Platyhelminthes</taxon>
        <taxon>Trematoda</taxon>
        <taxon>Digenea</taxon>
        <taxon>Opisthorchiida</taxon>
        <taxon>Opisthorchiata</taxon>
        <taxon>Opisthorchiidae</taxon>
        <taxon>Opisthorchis</taxon>
    </lineage>
</organism>